<protein>
    <submittedName>
        <fullName evidence="1">Uncharacterized protein</fullName>
    </submittedName>
</protein>
<accession>A0AAN8A9G7</accession>
<dbReference type="AlphaFoldDB" id="A0AAN8A9G7"/>
<sequence length="104" mass="11369">MDGGDVARVLACEAVETWAKVHGKALAGGLVTEFSFFLACKSLIKATSLVSHLPPRHGATDYWLSCKHANPLRSQVNTSETEILLVCCWKVAPPLRSPHRNIED</sequence>
<name>A0AAN8A9G7_ELEMC</name>
<dbReference type="Proteomes" id="UP001346869">
    <property type="component" value="Unassembled WGS sequence"/>
</dbReference>
<proteinExistence type="predicted"/>
<dbReference type="EMBL" id="JAUZQC010000026">
    <property type="protein sequence ID" value="KAK5847949.1"/>
    <property type="molecule type" value="Genomic_DNA"/>
</dbReference>
<reference evidence="1 2" key="1">
    <citation type="journal article" date="2023" name="Genes (Basel)">
        <title>Chromosome-Level Genome Assembly and Circadian Gene Repertoire of the Patagonia Blennie Eleginops maclovinus-The Closest Ancestral Proxy of Antarctic Cryonotothenioids.</title>
        <authorList>
            <person name="Cheng C.C."/>
            <person name="Rivera-Colon A.G."/>
            <person name="Minhas B.F."/>
            <person name="Wilson L."/>
            <person name="Rayamajhi N."/>
            <person name="Vargas-Chacoff L."/>
            <person name="Catchen J.M."/>
        </authorList>
    </citation>
    <scope>NUCLEOTIDE SEQUENCE [LARGE SCALE GENOMIC DNA]</scope>
    <source>
        <strain evidence="1">JMC-PN-2008</strain>
    </source>
</reference>
<keyword evidence="2" id="KW-1185">Reference proteome</keyword>
<comment type="caution">
    <text evidence="1">The sequence shown here is derived from an EMBL/GenBank/DDBJ whole genome shotgun (WGS) entry which is preliminary data.</text>
</comment>
<gene>
    <name evidence="1" type="ORF">PBY51_017037</name>
</gene>
<evidence type="ECO:0000313" key="2">
    <source>
        <dbReference type="Proteomes" id="UP001346869"/>
    </source>
</evidence>
<reference evidence="1 2" key="2">
    <citation type="journal article" date="2023" name="Mol. Biol. Evol.">
        <title>Genomics of Secondarily Temperate Adaptation in the Only Non-Antarctic Icefish.</title>
        <authorList>
            <person name="Rivera-Colon A.G."/>
            <person name="Rayamajhi N."/>
            <person name="Minhas B.F."/>
            <person name="Madrigal G."/>
            <person name="Bilyk K.T."/>
            <person name="Yoon V."/>
            <person name="Hune M."/>
            <person name="Gregory S."/>
            <person name="Cheng C.H.C."/>
            <person name="Catchen J.M."/>
        </authorList>
    </citation>
    <scope>NUCLEOTIDE SEQUENCE [LARGE SCALE GENOMIC DNA]</scope>
    <source>
        <strain evidence="1">JMC-PN-2008</strain>
    </source>
</reference>
<evidence type="ECO:0000313" key="1">
    <source>
        <dbReference type="EMBL" id="KAK5847949.1"/>
    </source>
</evidence>
<organism evidence="1 2">
    <name type="scientific">Eleginops maclovinus</name>
    <name type="common">Patagonian blennie</name>
    <name type="synonym">Eleginus maclovinus</name>
    <dbReference type="NCBI Taxonomy" id="56733"/>
    <lineage>
        <taxon>Eukaryota</taxon>
        <taxon>Metazoa</taxon>
        <taxon>Chordata</taxon>
        <taxon>Craniata</taxon>
        <taxon>Vertebrata</taxon>
        <taxon>Euteleostomi</taxon>
        <taxon>Actinopterygii</taxon>
        <taxon>Neopterygii</taxon>
        <taxon>Teleostei</taxon>
        <taxon>Neoteleostei</taxon>
        <taxon>Acanthomorphata</taxon>
        <taxon>Eupercaria</taxon>
        <taxon>Perciformes</taxon>
        <taxon>Notothenioidei</taxon>
        <taxon>Eleginopidae</taxon>
        <taxon>Eleginops</taxon>
    </lineage>
</organism>